<reference evidence="5 6" key="1">
    <citation type="submission" date="2014-11" db="EMBL/GenBank/DDBJ databases">
        <title>Draft Genome Sequences of Paenibacillus polymyxa NRRL B-30509 and Paenibacillus terrae NRRL B-30644, Strains from a Poultry Environment that Produce Tridecaptin A and Paenicidins.</title>
        <authorList>
            <person name="van Belkum M.J."/>
            <person name="Lohans C.T."/>
            <person name="Vederas J.C."/>
        </authorList>
    </citation>
    <scope>NUCLEOTIDE SEQUENCE [LARGE SCALE GENOMIC DNA]</scope>
    <source>
        <strain evidence="5 6">NRRL B-30644</strain>
    </source>
</reference>
<dbReference type="OrthoDB" id="9799663at2"/>
<name>A0A0D7X3D0_9BACL</name>
<evidence type="ECO:0000313" key="6">
    <source>
        <dbReference type="Proteomes" id="UP000032534"/>
    </source>
</evidence>
<keyword evidence="3" id="KW-0804">Transcription</keyword>
<dbReference type="AlphaFoldDB" id="A0A0D7X3D0"/>
<dbReference type="Pfam" id="PF12802">
    <property type="entry name" value="MarR_2"/>
    <property type="match status" value="1"/>
</dbReference>
<dbReference type="GO" id="GO:0003700">
    <property type="term" value="F:DNA-binding transcription factor activity"/>
    <property type="evidence" value="ECO:0007669"/>
    <property type="project" value="InterPro"/>
</dbReference>
<protein>
    <recommendedName>
        <fullName evidence="4">HTH marR-type domain-containing protein</fullName>
    </recommendedName>
</protein>
<dbReference type="RefSeq" id="WP_044645812.1">
    <property type="nucleotide sequence ID" value="NZ_JTHP01000013.1"/>
</dbReference>
<organism evidence="5 6">
    <name type="scientific">Paenibacillus terrae</name>
    <dbReference type="NCBI Taxonomy" id="159743"/>
    <lineage>
        <taxon>Bacteria</taxon>
        <taxon>Bacillati</taxon>
        <taxon>Bacillota</taxon>
        <taxon>Bacilli</taxon>
        <taxon>Bacillales</taxon>
        <taxon>Paenibacillaceae</taxon>
        <taxon>Paenibacillus</taxon>
    </lineage>
</organism>
<sequence>MEDVKTEITLDFLRISNLLSKDGAKMVADVGLNSIQQWVILSAVAKKGDISIGELKEETLVTKQNMTGMINRMQQSNLVALFQDPQDRRRTLVKLTDEGQRVYEQLNTSRINFNNQTYHIYNDHEITVLGDLLHRMVEHLKEY</sequence>
<evidence type="ECO:0000259" key="4">
    <source>
        <dbReference type="PROSITE" id="PS50995"/>
    </source>
</evidence>
<dbReference type="PANTHER" id="PTHR42756:SF1">
    <property type="entry name" value="TRANSCRIPTIONAL REPRESSOR OF EMRAB OPERON"/>
    <property type="match status" value="1"/>
</dbReference>
<keyword evidence="2" id="KW-0238">DNA-binding</keyword>
<accession>A0A0D7X3D0</accession>
<dbReference type="PROSITE" id="PS50995">
    <property type="entry name" value="HTH_MARR_2"/>
    <property type="match status" value="1"/>
</dbReference>
<dbReference type="SMART" id="SM00347">
    <property type="entry name" value="HTH_MARR"/>
    <property type="match status" value="1"/>
</dbReference>
<evidence type="ECO:0000313" key="5">
    <source>
        <dbReference type="EMBL" id="KJD45930.1"/>
    </source>
</evidence>
<evidence type="ECO:0000256" key="3">
    <source>
        <dbReference type="ARBA" id="ARBA00023163"/>
    </source>
</evidence>
<dbReference type="SUPFAM" id="SSF46785">
    <property type="entry name" value="Winged helix' DNA-binding domain"/>
    <property type="match status" value="1"/>
</dbReference>
<feature type="domain" description="HTH marR-type" evidence="4">
    <location>
        <begin position="5"/>
        <end position="138"/>
    </location>
</feature>
<evidence type="ECO:0000256" key="2">
    <source>
        <dbReference type="ARBA" id="ARBA00023125"/>
    </source>
</evidence>
<dbReference type="InterPro" id="IPR036388">
    <property type="entry name" value="WH-like_DNA-bd_sf"/>
</dbReference>
<dbReference type="Proteomes" id="UP000032534">
    <property type="component" value="Unassembled WGS sequence"/>
</dbReference>
<dbReference type="PANTHER" id="PTHR42756">
    <property type="entry name" value="TRANSCRIPTIONAL REGULATOR, MARR"/>
    <property type="match status" value="1"/>
</dbReference>
<dbReference type="PATRIC" id="fig|159743.3.peg.1980"/>
<dbReference type="GO" id="GO:0003677">
    <property type="term" value="F:DNA binding"/>
    <property type="evidence" value="ECO:0007669"/>
    <property type="project" value="UniProtKB-KW"/>
</dbReference>
<proteinExistence type="predicted"/>
<dbReference type="Gene3D" id="1.10.10.10">
    <property type="entry name" value="Winged helix-like DNA-binding domain superfamily/Winged helix DNA-binding domain"/>
    <property type="match status" value="1"/>
</dbReference>
<keyword evidence="1" id="KW-0805">Transcription regulation</keyword>
<dbReference type="InterPro" id="IPR000835">
    <property type="entry name" value="HTH_MarR-typ"/>
</dbReference>
<gene>
    <name evidence="5" type="ORF">QD47_08985</name>
</gene>
<dbReference type="InterPro" id="IPR036390">
    <property type="entry name" value="WH_DNA-bd_sf"/>
</dbReference>
<dbReference type="EMBL" id="JTHP01000013">
    <property type="protein sequence ID" value="KJD45930.1"/>
    <property type="molecule type" value="Genomic_DNA"/>
</dbReference>
<comment type="caution">
    <text evidence="5">The sequence shown here is derived from an EMBL/GenBank/DDBJ whole genome shotgun (WGS) entry which is preliminary data.</text>
</comment>
<evidence type="ECO:0000256" key="1">
    <source>
        <dbReference type="ARBA" id="ARBA00023015"/>
    </source>
</evidence>
<keyword evidence="6" id="KW-1185">Reference proteome</keyword>